<keyword evidence="1" id="KW-0812">Transmembrane</keyword>
<keyword evidence="1" id="KW-1133">Transmembrane helix</keyword>
<evidence type="ECO:0008006" key="4">
    <source>
        <dbReference type="Google" id="ProtNLM"/>
    </source>
</evidence>
<name>A0A8J6Q2C0_9FLAO</name>
<feature type="transmembrane region" description="Helical" evidence="1">
    <location>
        <begin position="110"/>
        <end position="127"/>
    </location>
</feature>
<protein>
    <recommendedName>
        <fullName evidence="4">Sugar transporter</fullName>
    </recommendedName>
</protein>
<dbReference type="RefSeq" id="WP_188229746.1">
    <property type="nucleotide sequence ID" value="NZ_JACVXB010000002.1"/>
</dbReference>
<evidence type="ECO:0000313" key="2">
    <source>
        <dbReference type="EMBL" id="MBD0831964.1"/>
    </source>
</evidence>
<dbReference type="AlphaFoldDB" id="A0A8J6Q2C0"/>
<evidence type="ECO:0000313" key="3">
    <source>
        <dbReference type="Proteomes" id="UP000600588"/>
    </source>
</evidence>
<keyword evidence="3" id="KW-1185">Reference proteome</keyword>
<dbReference type="EMBL" id="JACVXB010000002">
    <property type="protein sequence ID" value="MBD0831964.1"/>
    <property type="molecule type" value="Genomic_DNA"/>
</dbReference>
<organism evidence="2 3">
    <name type="scientific">Aestuariibaculum sediminum</name>
    <dbReference type="NCBI Taxonomy" id="2770637"/>
    <lineage>
        <taxon>Bacteria</taxon>
        <taxon>Pseudomonadati</taxon>
        <taxon>Bacteroidota</taxon>
        <taxon>Flavobacteriia</taxon>
        <taxon>Flavobacteriales</taxon>
        <taxon>Flavobacteriaceae</taxon>
    </lineage>
</organism>
<keyword evidence="1" id="KW-0472">Membrane</keyword>
<evidence type="ECO:0000256" key="1">
    <source>
        <dbReference type="SAM" id="Phobius"/>
    </source>
</evidence>
<gene>
    <name evidence="2" type="ORF">ICJ83_07450</name>
</gene>
<dbReference type="Proteomes" id="UP000600588">
    <property type="component" value="Unassembled WGS sequence"/>
</dbReference>
<feature type="transmembrane region" description="Helical" evidence="1">
    <location>
        <begin position="58"/>
        <end position="78"/>
    </location>
</feature>
<sequence>MKNTKQKPPFWFWVVCAIALLWNFMGVDQYLGQAFKTDRWKASMTTEQIELAATLPPWLTAAFAIAVFTATIGSMGLFLRKKWSYGLLVISLVAVVIQMGYFLIQGHTDNLGMTLSIIGFAAFLVWFSKKAIAKRWIV</sequence>
<feature type="transmembrane region" description="Helical" evidence="1">
    <location>
        <begin position="85"/>
        <end position="104"/>
    </location>
</feature>
<accession>A0A8J6Q2C0</accession>
<proteinExistence type="predicted"/>
<reference evidence="2 3" key="1">
    <citation type="submission" date="2020-09" db="EMBL/GenBank/DDBJ databases">
        <title>TT11 complete genome.</title>
        <authorList>
            <person name="Wu Z."/>
        </authorList>
    </citation>
    <scope>NUCLEOTIDE SEQUENCE [LARGE SCALE GENOMIC DNA]</scope>
    <source>
        <strain evidence="2 3">TT11</strain>
    </source>
</reference>
<comment type="caution">
    <text evidence="2">The sequence shown here is derived from an EMBL/GenBank/DDBJ whole genome shotgun (WGS) entry which is preliminary data.</text>
</comment>